<dbReference type="KEGG" id="mlr:MELLADRAFT_93135"/>
<evidence type="ECO:0000256" key="1">
    <source>
        <dbReference type="SAM" id="MobiDB-lite"/>
    </source>
</evidence>
<dbReference type="InParanoid" id="F4S419"/>
<feature type="region of interest" description="Disordered" evidence="1">
    <location>
        <begin position="145"/>
        <end position="216"/>
    </location>
</feature>
<evidence type="ECO:0000313" key="3">
    <source>
        <dbReference type="Proteomes" id="UP000001072"/>
    </source>
</evidence>
<proteinExistence type="predicted"/>
<dbReference type="GeneID" id="18936482"/>
<dbReference type="HOGENOM" id="CLU_900409_0_0_1"/>
<feature type="compositionally biased region" description="Polar residues" evidence="1">
    <location>
        <begin position="274"/>
        <end position="283"/>
    </location>
</feature>
<organism evidence="3">
    <name type="scientific">Melampsora larici-populina (strain 98AG31 / pathotype 3-4-7)</name>
    <name type="common">Poplar leaf rust fungus</name>
    <dbReference type="NCBI Taxonomy" id="747676"/>
    <lineage>
        <taxon>Eukaryota</taxon>
        <taxon>Fungi</taxon>
        <taxon>Dikarya</taxon>
        <taxon>Basidiomycota</taxon>
        <taxon>Pucciniomycotina</taxon>
        <taxon>Pucciniomycetes</taxon>
        <taxon>Pucciniales</taxon>
        <taxon>Melampsoraceae</taxon>
        <taxon>Melampsora</taxon>
    </lineage>
</organism>
<dbReference type="EMBL" id="GL883145">
    <property type="protein sequence ID" value="EGG00628.1"/>
    <property type="molecule type" value="Genomic_DNA"/>
</dbReference>
<gene>
    <name evidence="2" type="ORF">MELLADRAFT_93135</name>
</gene>
<dbReference type="RefSeq" id="XP_007416082.1">
    <property type="nucleotide sequence ID" value="XM_007416020.1"/>
</dbReference>
<sequence length="309" mass="34765">MTTLQTPQHILWVRFSVLVTPDAQNLARLLHAKDEFRSENGLRLAGRRPTVANHVRPSACQYHKFTSHQSTPPLRFKLQKPSIIMNFPTSEEPPPYITQISQLPIRYQCDVCPHSRSMKFYADHVASPAHSSAVQRFLTRQAADGAARQQFQQELQRDRSPTPPGANLDLNHFFEDLDDDSNPPSIPPSPLTFLRSLRDSDPHGLGGGSDSDDSDMHLDFDRLREAIRVLSTEDFDDEAEEEDQDADALARDLAGVRAEEAEAWYPFKKKEDQTGTSSHGHNTSGYVPFFVSVKSDFLNGEHCGNLSKE</sequence>
<keyword evidence="3" id="KW-1185">Reference proteome</keyword>
<name>F4S419_MELLP</name>
<protein>
    <submittedName>
        <fullName evidence="2">Uncharacterized protein</fullName>
    </submittedName>
</protein>
<accession>F4S419</accession>
<reference evidence="3" key="1">
    <citation type="journal article" date="2011" name="Proc. Natl. Acad. Sci. U.S.A.">
        <title>Obligate biotrophy features unraveled by the genomic analysis of rust fungi.</title>
        <authorList>
            <person name="Duplessis S."/>
            <person name="Cuomo C.A."/>
            <person name="Lin Y.-C."/>
            <person name="Aerts A."/>
            <person name="Tisserant E."/>
            <person name="Veneault-Fourrey C."/>
            <person name="Joly D.L."/>
            <person name="Hacquard S."/>
            <person name="Amselem J."/>
            <person name="Cantarel B.L."/>
            <person name="Chiu R."/>
            <person name="Coutinho P.M."/>
            <person name="Feau N."/>
            <person name="Field M."/>
            <person name="Frey P."/>
            <person name="Gelhaye E."/>
            <person name="Goldberg J."/>
            <person name="Grabherr M.G."/>
            <person name="Kodira C.D."/>
            <person name="Kohler A."/>
            <person name="Kuees U."/>
            <person name="Lindquist E.A."/>
            <person name="Lucas S.M."/>
            <person name="Mago R."/>
            <person name="Mauceli E."/>
            <person name="Morin E."/>
            <person name="Murat C."/>
            <person name="Pangilinan J.L."/>
            <person name="Park R."/>
            <person name="Pearson M."/>
            <person name="Quesneville H."/>
            <person name="Rouhier N."/>
            <person name="Sakthikumar S."/>
            <person name="Salamov A.A."/>
            <person name="Schmutz J."/>
            <person name="Selles B."/>
            <person name="Shapiro H."/>
            <person name="Tanguay P."/>
            <person name="Tuskan G.A."/>
            <person name="Henrissat B."/>
            <person name="Van de Peer Y."/>
            <person name="Rouze P."/>
            <person name="Ellis J.G."/>
            <person name="Dodds P.N."/>
            <person name="Schein J.E."/>
            <person name="Zhong S."/>
            <person name="Hamelin R.C."/>
            <person name="Grigoriev I.V."/>
            <person name="Szabo L.J."/>
            <person name="Martin F."/>
        </authorList>
    </citation>
    <scope>NUCLEOTIDE SEQUENCE [LARGE SCALE GENOMIC DNA]</scope>
    <source>
        <strain evidence="3">98AG31 / pathotype 3-4-7</strain>
    </source>
</reference>
<feature type="region of interest" description="Disordered" evidence="1">
    <location>
        <begin position="262"/>
        <end position="283"/>
    </location>
</feature>
<dbReference type="Proteomes" id="UP000001072">
    <property type="component" value="Unassembled WGS sequence"/>
</dbReference>
<dbReference type="AlphaFoldDB" id="F4S419"/>
<evidence type="ECO:0000313" key="2">
    <source>
        <dbReference type="EMBL" id="EGG00628.1"/>
    </source>
</evidence>
<dbReference type="VEuPathDB" id="FungiDB:MELLADRAFT_93135"/>